<comment type="caution">
    <text evidence="6">The sequence shown here is derived from an EMBL/GenBank/DDBJ whole genome shotgun (WGS) entry which is preliminary data.</text>
</comment>
<dbReference type="InterPro" id="IPR002068">
    <property type="entry name" value="A-crystallin/Hsp20_dom"/>
</dbReference>
<evidence type="ECO:0000256" key="3">
    <source>
        <dbReference type="RuleBase" id="RU003616"/>
    </source>
</evidence>
<organism evidence="6 8">
    <name type="scientific">Blattamonas nauphoetae</name>
    <dbReference type="NCBI Taxonomy" id="2049346"/>
    <lineage>
        <taxon>Eukaryota</taxon>
        <taxon>Metamonada</taxon>
        <taxon>Preaxostyla</taxon>
        <taxon>Oxymonadida</taxon>
        <taxon>Blattamonas</taxon>
    </lineage>
</organism>
<evidence type="ECO:0000313" key="8">
    <source>
        <dbReference type="Proteomes" id="UP001281761"/>
    </source>
</evidence>
<feature type="compositionally biased region" description="Basic and acidic residues" evidence="4">
    <location>
        <begin position="38"/>
        <end position="57"/>
    </location>
</feature>
<dbReference type="Gene3D" id="2.60.40.790">
    <property type="match status" value="1"/>
</dbReference>
<keyword evidence="1" id="KW-0346">Stress response</keyword>
<dbReference type="InterPro" id="IPR031107">
    <property type="entry name" value="Small_HSP"/>
</dbReference>
<protein>
    <submittedName>
        <fullName evidence="6">HSP20 family protein</fullName>
    </submittedName>
</protein>
<feature type="domain" description="SHSP" evidence="5">
    <location>
        <begin position="78"/>
        <end position="201"/>
    </location>
</feature>
<evidence type="ECO:0000256" key="1">
    <source>
        <dbReference type="ARBA" id="ARBA00023016"/>
    </source>
</evidence>
<evidence type="ECO:0000313" key="7">
    <source>
        <dbReference type="EMBL" id="KAK2958614.1"/>
    </source>
</evidence>
<evidence type="ECO:0000259" key="5">
    <source>
        <dbReference type="PROSITE" id="PS01031"/>
    </source>
</evidence>
<dbReference type="EMBL" id="JARBJD010000036">
    <property type="protein sequence ID" value="KAK2958609.1"/>
    <property type="molecule type" value="Genomic_DNA"/>
</dbReference>
<dbReference type="PANTHER" id="PTHR11527">
    <property type="entry name" value="HEAT-SHOCK PROTEIN 20 FAMILY MEMBER"/>
    <property type="match status" value="1"/>
</dbReference>
<gene>
    <name evidence="6" type="ORF">BLNAU_6378</name>
    <name evidence="7" type="ORF">BLNAU_6383</name>
</gene>
<evidence type="ECO:0000256" key="2">
    <source>
        <dbReference type="PROSITE-ProRule" id="PRU00285"/>
    </source>
</evidence>
<name>A0ABQ9Y4H5_9EUKA</name>
<accession>A0ABQ9Y4H5</accession>
<evidence type="ECO:0000313" key="6">
    <source>
        <dbReference type="EMBL" id="KAK2958609.1"/>
    </source>
</evidence>
<dbReference type="EMBL" id="JARBJD010000036">
    <property type="protein sequence ID" value="KAK2958614.1"/>
    <property type="molecule type" value="Genomic_DNA"/>
</dbReference>
<dbReference type="SUPFAM" id="SSF49764">
    <property type="entry name" value="HSP20-like chaperones"/>
    <property type="match status" value="1"/>
</dbReference>
<reference evidence="6 8" key="1">
    <citation type="journal article" date="2022" name="bioRxiv">
        <title>Genomics of Preaxostyla Flagellates Illuminates Evolutionary Transitions and the Path Towards Mitochondrial Loss.</title>
        <authorList>
            <person name="Novak L.V.F."/>
            <person name="Treitli S.C."/>
            <person name="Pyrih J."/>
            <person name="Halakuc P."/>
            <person name="Pipaliya S.V."/>
            <person name="Vacek V."/>
            <person name="Brzon O."/>
            <person name="Soukal P."/>
            <person name="Eme L."/>
            <person name="Dacks J.B."/>
            <person name="Karnkowska A."/>
            <person name="Elias M."/>
            <person name="Hampl V."/>
        </authorList>
    </citation>
    <scope>NUCLEOTIDE SEQUENCE [LARGE SCALE GENOMIC DNA]</scope>
    <source>
        <strain evidence="6">NAU3</strain>
        <tissue evidence="6">Gut</tissue>
    </source>
</reference>
<dbReference type="InterPro" id="IPR008978">
    <property type="entry name" value="HSP20-like_chaperone"/>
</dbReference>
<sequence length="201" mass="23046">MAFFDFLNDINDFYSDPWMTYSPIDDYRRLRRSTMRLLDEHDPARHSSSTKKEKEDAEPAPSGETAVEKADKEPKTLGLRSLIRVPACDSHETDTEFVIEAEIPGMKKEDIELHYNEKTNVLSVTAERKDEKTTEKTRKDGSKYHLSERSYGSFKRSFRLPQECASEVDKIEATSSDGVLTIHCPKGKVEEKPALKRITIN</sequence>
<dbReference type="PROSITE" id="PS01031">
    <property type="entry name" value="SHSP"/>
    <property type="match status" value="1"/>
</dbReference>
<dbReference type="CDD" id="cd06464">
    <property type="entry name" value="ACD_sHsps-like"/>
    <property type="match status" value="1"/>
</dbReference>
<proteinExistence type="inferred from homology"/>
<keyword evidence="8" id="KW-1185">Reference proteome</keyword>
<dbReference type="Pfam" id="PF00011">
    <property type="entry name" value="HSP20"/>
    <property type="match status" value="1"/>
</dbReference>
<feature type="region of interest" description="Disordered" evidence="4">
    <location>
        <begin position="38"/>
        <end position="73"/>
    </location>
</feature>
<comment type="similarity">
    <text evidence="2 3">Belongs to the small heat shock protein (HSP20) family.</text>
</comment>
<dbReference type="Proteomes" id="UP001281761">
    <property type="component" value="Unassembled WGS sequence"/>
</dbReference>
<evidence type="ECO:0000256" key="4">
    <source>
        <dbReference type="SAM" id="MobiDB-lite"/>
    </source>
</evidence>